<feature type="compositionally biased region" description="Polar residues" evidence="1">
    <location>
        <begin position="63"/>
        <end position="74"/>
    </location>
</feature>
<feature type="region of interest" description="Disordered" evidence="1">
    <location>
        <begin position="1"/>
        <end position="89"/>
    </location>
</feature>
<proteinExistence type="predicted"/>
<feature type="compositionally biased region" description="Low complexity" evidence="1">
    <location>
        <begin position="11"/>
        <end position="26"/>
    </location>
</feature>
<dbReference type="AlphaFoldDB" id="A0AAD4LC92"/>
<evidence type="ECO:0000256" key="1">
    <source>
        <dbReference type="SAM" id="MobiDB-lite"/>
    </source>
</evidence>
<evidence type="ECO:0000313" key="2">
    <source>
        <dbReference type="EMBL" id="KAH8988475.1"/>
    </source>
</evidence>
<protein>
    <submittedName>
        <fullName evidence="2">Uncharacterized protein</fullName>
    </submittedName>
</protein>
<dbReference type="EMBL" id="JAKELL010000041">
    <property type="protein sequence ID" value="KAH8988475.1"/>
    <property type="molecule type" value="Genomic_DNA"/>
</dbReference>
<comment type="caution">
    <text evidence="2">The sequence shown here is derived from an EMBL/GenBank/DDBJ whole genome shotgun (WGS) entry which is preliminary data.</text>
</comment>
<sequence length="273" mass="29618">MASKTPSYLQPTASTARRAASSAPPKRAQPHARRRPPLTSVKAPQSTLGDGVICGDSKVPAVESQSAPTTQPSHSHPAEDHAPPPGPIYDSLQIAAQVQSWLFMRSNLQETLASVRQRGQDSSDALAEAISSDSNPESSRIARSEGEKLVLFLDDLANAGTGTRLPQIVHQFLEHERSWLQLQADLMQVVAPLSQLPMPSQEDVQKLKACLDGEASRVASLLKEVDLWNNETSSVHHTLAQLYPILRARSDNIKIASDIIECSIDSIRVCSKV</sequence>
<gene>
    <name evidence="2" type="ORF">EDB92DRAFT_1870790</name>
</gene>
<accession>A0AAD4LC92</accession>
<evidence type="ECO:0000313" key="3">
    <source>
        <dbReference type="Proteomes" id="UP001201163"/>
    </source>
</evidence>
<name>A0AAD4LC92_9AGAM</name>
<organism evidence="2 3">
    <name type="scientific">Lactarius akahatsu</name>
    <dbReference type="NCBI Taxonomy" id="416441"/>
    <lineage>
        <taxon>Eukaryota</taxon>
        <taxon>Fungi</taxon>
        <taxon>Dikarya</taxon>
        <taxon>Basidiomycota</taxon>
        <taxon>Agaricomycotina</taxon>
        <taxon>Agaricomycetes</taxon>
        <taxon>Russulales</taxon>
        <taxon>Russulaceae</taxon>
        <taxon>Lactarius</taxon>
    </lineage>
</organism>
<dbReference type="Proteomes" id="UP001201163">
    <property type="component" value="Unassembled WGS sequence"/>
</dbReference>
<keyword evidence="3" id="KW-1185">Reference proteome</keyword>
<reference evidence="2" key="1">
    <citation type="submission" date="2022-01" db="EMBL/GenBank/DDBJ databases">
        <title>Comparative genomics reveals a dynamic genome evolution in the ectomycorrhizal milk-cap (Lactarius) mushrooms.</title>
        <authorList>
            <consortium name="DOE Joint Genome Institute"/>
            <person name="Lebreton A."/>
            <person name="Tang N."/>
            <person name="Kuo A."/>
            <person name="LaButti K."/>
            <person name="Drula E."/>
            <person name="Barry K."/>
            <person name="Clum A."/>
            <person name="Lipzen A."/>
            <person name="Mousain D."/>
            <person name="Ng V."/>
            <person name="Wang R."/>
            <person name="Wang X."/>
            <person name="Dai Y."/>
            <person name="Henrissat B."/>
            <person name="Grigoriev I.V."/>
            <person name="Guerin-Laguette A."/>
            <person name="Yu F."/>
            <person name="Martin F.M."/>
        </authorList>
    </citation>
    <scope>NUCLEOTIDE SEQUENCE</scope>
    <source>
        <strain evidence="2">QP</strain>
    </source>
</reference>
<feature type="compositionally biased region" description="Polar residues" evidence="1">
    <location>
        <begin position="1"/>
        <end position="10"/>
    </location>
</feature>